<accession>A0A699UWW1</accession>
<comment type="caution">
    <text evidence="1">The sequence shown here is derived from an EMBL/GenBank/DDBJ whole genome shotgun (WGS) entry which is preliminary data.</text>
</comment>
<name>A0A699UWW1_TANCI</name>
<proteinExistence type="predicted"/>
<evidence type="ECO:0000313" key="1">
    <source>
        <dbReference type="EMBL" id="GFD24384.1"/>
    </source>
</evidence>
<sequence>MATPGGGNQDARRVMDDLIDFSAQSVRNLIAQLNALIAEMEALEDQGEVFDTLMVLRDDRHVEDTKLLGLN</sequence>
<dbReference type="EMBL" id="BKCJ011352090">
    <property type="protein sequence ID" value="GFD24384.1"/>
    <property type="molecule type" value="Genomic_DNA"/>
</dbReference>
<dbReference type="AlphaFoldDB" id="A0A699UWW1"/>
<protein>
    <submittedName>
        <fullName evidence="1">Uncharacterized protein</fullName>
    </submittedName>
</protein>
<reference evidence="1" key="1">
    <citation type="journal article" date="2019" name="Sci. Rep.">
        <title>Draft genome of Tanacetum cinerariifolium, the natural source of mosquito coil.</title>
        <authorList>
            <person name="Yamashiro T."/>
            <person name="Shiraishi A."/>
            <person name="Satake H."/>
            <person name="Nakayama K."/>
        </authorList>
    </citation>
    <scope>NUCLEOTIDE SEQUENCE</scope>
</reference>
<organism evidence="1">
    <name type="scientific">Tanacetum cinerariifolium</name>
    <name type="common">Dalmatian daisy</name>
    <name type="synonym">Chrysanthemum cinerariifolium</name>
    <dbReference type="NCBI Taxonomy" id="118510"/>
    <lineage>
        <taxon>Eukaryota</taxon>
        <taxon>Viridiplantae</taxon>
        <taxon>Streptophyta</taxon>
        <taxon>Embryophyta</taxon>
        <taxon>Tracheophyta</taxon>
        <taxon>Spermatophyta</taxon>
        <taxon>Magnoliopsida</taxon>
        <taxon>eudicotyledons</taxon>
        <taxon>Gunneridae</taxon>
        <taxon>Pentapetalae</taxon>
        <taxon>asterids</taxon>
        <taxon>campanulids</taxon>
        <taxon>Asterales</taxon>
        <taxon>Asteraceae</taxon>
        <taxon>Asteroideae</taxon>
        <taxon>Anthemideae</taxon>
        <taxon>Anthemidinae</taxon>
        <taxon>Tanacetum</taxon>
    </lineage>
</organism>
<gene>
    <name evidence="1" type="ORF">Tci_896353</name>
</gene>
<feature type="non-terminal residue" evidence="1">
    <location>
        <position position="71"/>
    </location>
</feature>